<dbReference type="InterPro" id="IPR002575">
    <property type="entry name" value="Aminoglycoside_PTrfase"/>
</dbReference>
<reference evidence="2" key="1">
    <citation type="submission" date="2020-05" db="EMBL/GenBank/DDBJ databases">
        <title>Mycena genomes resolve the evolution of fungal bioluminescence.</title>
        <authorList>
            <person name="Tsai I.J."/>
        </authorList>
    </citation>
    <scope>NUCLEOTIDE SEQUENCE</scope>
    <source>
        <strain evidence="2">160909Yilan</strain>
    </source>
</reference>
<gene>
    <name evidence="2" type="ORF">MSAN_02194300</name>
</gene>
<dbReference type="OrthoDB" id="10003767at2759"/>
<evidence type="ECO:0000313" key="2">
    <source>
        <dbReference type="EMBL" id="KAF7338721.1"/>
    </source>
</evidence>
<dbReference type="PANTHER" id="PTHR21310">
    <property type="entry name" value="AMINOGLYCOSIDE PHOSPHOTRANSFERASE-RELATED-RELATED"/>
    <property type="match status" value="1"/>
</dbReference>
<proteinExistence type="predicted"/>
<comment type="caution">
    <text evidence="2">The sequence shown here is derived from an EMBL/GenBank/DDBJ whole genome shotgun (WGS) entry which is preliminary data.</text>
</comment>
<evidence type="ECO:0000313" key="3">
    <source>
        <dbReference type="Proteomes" id="UP000623467"/>
    </source>
</evidence>
<protein>
    <submittedName>
        <fullName evidence="2">Altered inheritance of mitochondria protein 9, mitochondrial</fullName>
    </submittedName>
</protein>
<dbReference type="InterPro" id="IPR051678">
    <property type="entry name" value="AGP_Transferase"/>
</dbReference>
<dbReference type="Pfam" id="PF01636">
    <property type="entry name" value="APH"/>
    <property type="match status" value="1"/>
</dbReference>
<keyword evidence="3" id="KW-1185">Reference proteome</keyword>
<dbReference type="EMBL" id="JACAZH010000032">
    <property type="protein sequence ID" value="KAF7338721.1"/>
    <property type="molecule type" value="Genomic_DNA"/>
</dbReference>
<organism evidence="2 3">
    <name type="scientific">Mycena sanguinolenta</name>
    <dbReference type="NCBI Taxonomy" id="230812"/>
    <lineage>
        <taxon>Eukaryota</taxon>
        <taxon>Fungi</taxon>
        <taxon>Dikarya</taxon>
        <taxon>Basidiomycota</taxon>
        <taxon>Agaricomycotina</taxon>
        <taxon>Agaricomycetes</taxon>
        <taxon>Agaricomycetidae</taxon>
        <taxon>Agaricales</taxon>
        <taxon>Marasmiineae</taxon>
        <taxon>Mycenaceae</taxon>
        <taxon>Mycena</taxon>
    </lineage>
</organism>
<dbReference type="Gene3D" id="3.90.1200.10">
    <property type="match status" value="1"/>
</dbReference>
<dbReference type="AlphaFoldDB" id="A0A8H6XDR3"/>
<feature type="domain" description="Aminoglycoside phosphotransferase" evidence="1">
    <location>
        <begin position="141"/>
        <end position="351"/>
    </location>
</feature>
<evidence type="ECO:0000259" key="1">
    <source>
        <dbReference type="Pfam" id="PF01636"/>
    </source>
</evidence>
<dbReference type="InterPro" id="IPR011009">
    <property type="entry name" value="Kinase-like_dom_sf"/>
</dbReference>
<name>A0A8H6XDR3_9AGAR</name>
<dbReference type="PANTHER" id="PTHR21310:SF13">
    <property type="entry name" value="AMINOGLYCOSIDE PHOSPHOTRANSFERASE DOMAIN-CONTAINING PROTEIN"/>
    <property type="match status" value="1"/>
</dbReference>
<dbReference type="SUPFAM" id="SSF56112">
    <property type="entry name" value="Protein kinase-like (PK-like)"/>
    <property type="match status" value="1"/>
</dbReference>
<accession>A0A8H6XDR3</accession>
<dbReference type="Proteomes" id="UP000623467">
    <property type="component" value="Unassembled WGS sequence"/>
</dbReference>
<sequence length="523" mass="57888">MQAEKSIVLERPRPHLDPRIANDPELVPLVKNLTLAATELPPHLADDPGLVGMARVWNKTGTPLLVATARDLERLNGMQDEATRVMHKHCSGAYVIARGGFNIVSGHPWVFLTFPEHGTDAIARVQIQNPLNVEAMSRFSPDLLRLQFLSEVATLAYLRKHTSIPVPQVYHAELDTNNALGTRYTIVERMVGMNLFQVWYTAGAKEREALVRELAMLEAKILQTRFLKIGCIIDESGGVGPMAPSCTHEFTLRDPHRGPFMSSKALLEAHTWIAARSHVINANGGTDDLPLWYATQWFSLLLAGILDMKGTELAAVNFTLCHDDFNLGNILATPEGKVTALLDWQGSCILPLWNSSRHGAYFDDIYAFKDEQERQKLMALRDEIVAEQLGGRIWYTSVWLDQLLHIAGDRLVVDHCRADLDETFLNWFRSGITAGQEENLQAFVPLKLFIEIRPKDAESSGHIPSIGADDSGSQTRRFGWMCSANSNGGVISVAAEEIRDLVSLYGIPAVHVGSNKSPGISCG</sequence>